<gene>
    <name evidence="8" type="primary">thrB</name>
    <name evidence="11" type="ORF">Y958_10575</name>
</gene>
<dbReference type="Proteomes" id="UP000197153">
    <property type="component" value="Chromosome 1"/>
</dbReference>
<comment type="catalytic activity">
    <reaction evidence="8">
        <text>L-homoserine + ATP = O-phospho-L-homoserine + ADP + H(+)</text>
        <dbReference type="Rhea" id="RHEA:13985"/>
        <dbReference type="ChEBI" id="CHEBI:15378"/>
        <dbReference type="ChEBI" id="CHEBI:30616"/>
        <dbReference type="ChEBI" id="CHEBI:57476"/>
        <dbReference type="ChEBI" id="CHEBI:57590"/>
        <dbReference type="ChEBI" id="CHEBI:456216"/>
        <dbReference type="EC" id="2.7.1.39"/>
    </reaction>
</comment>
<keyword evidence="4 8" id="KW-0547">Nucleotide-binding</keyword>
<dbReference type="NCBIfam" id="NF003558">
    <property type="entry name" value="PRK05231.1"/>
    <property type="match status" value="1"/>
</dbReference>
<evidence type="ECO:0000313" key="12">
    <source>
        <dbReference type="Proteomes" id="UP000197153"/>
    </source>
</evidence>
<evidence type="ECO:0000256" key="3">
    <source>
        <dbReference type="ARBA" id="ARBA00022697"/>
    </source>
</evidence>
<evidence type="ECO:0000256" key="6">
    <source>
        <dbReference type="ARBA" id="ARBA00022840"/>
    </source>
</evidence>
<feature type="domain" description="Aminoglycoside phosphotransferase" evidence="10">
    <location>
        <begin position="27"/>
        <end position="262"/>
    </location>
</feature>
<comment type="pathway">
    <text evidence="8">Amino-acid biosynthesis; L-threonine biosynthesis; L-threonine from L-aspartate: step 4/5.</text>
</comment>
<dbReference type="Pfam" id="PF01636">
    <property type="entry name" value="APH"/>
    <property type="match status" value="1"/>
</dbReference>
<keyword evidence="12" id="KW-1185">Reference proteome</keyword>
<accession>A0A248JRI3</accession>
<dbReference type="PANTHER" id="PTHR21064:SF6">
    <property type="entry name" value="AMINOGLYCOSIDE PHOSPHOTRANSFERASE DOMAIN-CONTAINING PROTEIN"/>
    <property type="match status" value="1"/>
</dbReference>
<reference evidence="11 12" key="1">
    <citation type="submission" date="2017-06" db="EMBL/GenBank/DDBJ databases">
        <title>Complete genome sequence of Nitrospirillum amazonense strain CBAmC, an endophytic nitrogen-fixing and plant growth-promoting bacterium, isolated from sugarcane.</title>
        <authorList>
            <person name="Schwab S."/>
            <person name="dos Santos Teixeira K.R."/>
            <person name="Simoes Araujo J.L."/>
            <person name="Soares Vidal M."/>
            <person name="Borges de Freitas H.R."/>
            <person name="Rivello Crivelaro A.L."/>
            <person name="Bueno de Camargo Nunes A."/>
            <person name="dos Santos C.M."/>
            <person name="Palmeira da Silva Rosa D."/>
            <person name="da Silva Padilha D."/>
            <person name="da Silva E."/>
            <person name="Araujo Terra L."/>
            <person name="Soares Mendes V."/>
            <person name="Farinelli L."/>
            <person name="Magalhaes Cruz L."/>
            <person name="Baldani J.I."/>
        </authorList>
    </citation>
    <scope>NUCLEOTIDE SEQUENCE [LARGE SCALE GENOMIC DNA]</scope>
    <source>
        <strain evidence="11 12">CBAmC</strain>
    </source>
</reference>
<evidence type="ECO:0000256" key="9">
    <source>
        <dbReference type="NCBIfam" id="TIGR00938"/>
    </source>
</evidence>
<protein>
    <recommendedName>
        <fullName evidence="8 9">Homoserine kinase</fullName>
        <shortName evidence="8">HK</shortName>
        <shortName evidence="8">HSK</shortName>
        <ecNumber evidence="8 9">2.7.1.39</ecNumber>
    </recommendedName>
</protein>
<keyword evidence="2 8" id="KW-0808">Transferase</keyword>
<comment type="similarity">
    <text evidence="7 8">Belongs to the pseudomonas-type ThrB family.</text>
</comment>
<dbReference type="InterPro" id="IPR050249">
    <property type="entry name" value="Pseudomonas-type_ThrB"/>
</dbReference>
<evidence type="ECO:0000256" key="4">
    <source>
        <dbReference type="ARBA" id="ARBA00022741"/>
    </source>
</evidence>
<evidence type="ECO:0000256" key="5">
    <source>
        <dbReference type="ARBA" id="ARBA00022777"/>
    </source>
</evidence>
<evidence type="ECO:0000256" key="8">
    <source>
        <dbReference type="HAMAP-Rule" id="MF_00301"/>
    </source>
</evidence>
<dbReference type="KEGG" id="nao:Y958_10575"/>
<evidence type="ECO:0000256" key="1">
    <source>
        <dbReference type="ARBA" id="ARBA00022605"/>
    </source>
</evidence>
<dbReference type="RefSeq" id="WP_088871947.1">
    <property type="nucleotide sequence ID" value="NZ_CP022110.1"/>
</dbReference>
<evidence type="ECO:0000256" key="2">
    <source>
        <dbReference type="ARBA" id="ARBA00022679"/>
    </source>
</evidence>
<dbReference type="InterPro" id="IPR011009">
    <property type="entry name" value="Kinase-like_dom_sf"/>
</dbReference>
<dbReference type="NCBIfam" id="TIGR00938">
    <property type="entry name" value="thrB_alt"/>
    <property type="match status" value="1"/>
</dbReference>
<evidence type="ECO:0000259" key="10">
    <source>
        <dbReference type="Pfam" id="PF01636"/>
    </source>
</evidence>
<dbReference type="InterPro" id="IPR005280">
    <property type="entry name" value="Homoserine_kinase_II"/>
</dbReference>
<dbReference type="EMBL" id="CP022110">
    <property type="protein sequence ID" value="ASG21219.1"/>
    <property type="molecule type" value="Genomic_DNA"/>
</dbReference>
<dbReference type="Gene3D" id="3.90.1200.10">
    <property type="match status" value="1"/>
</dbReference>
<dbReference type="GO" id="GO:0004413">
    <property type="term" value="F:homoserine kinase activity"/>
    <property type="evidence" value="ECO:0007669"/>
    <property type="project" value="UniProtKB-UniRule"/>
</dbReference>
<dbReference type="AlphaFoldDB" id="A0A248JRI3"/>
<organism evidence="11 12">
    <name type="scientific">Nitrospirillum viridazoti CBAmc</name>
    <dbReference type="NCBI Taxonomy" id="1441467"/>
    <lineage>
        <taxon>Bacteria</taxon>
        <taxon>Pseudomonadati</taxon>
        <taxon>Pseudomonadota</taxon>
        <taxon>Alphaproteobacteria</taxon>
        <taxon>Rhodospirillales</taxon>
        <taxon>Azospirillaceae</taxon>
        <taxon>Nitrospirillum</taxon>
        <taxon>Nitrospirillum viridazoti</taxon>
    </lineage>
</organism>
<keyword evidence="3 8" id="KW-0791">Threonine biosynthesis</keyword>
<dbReference type="InterPro" id="IPR002575">
    <property type="entry name" value="Aminoglycoside_PTrfase"/>
</dbReference>
<sequence>MAVYTEVTDEELRAFIADYAIGEVISCKGIAEGVENSNYLLVTTDGPYILTLYEKRVNPADLPFFLGLMRHLAARGIVCPQPVPGRDGEALRVLAGRPAVIVTFLTGMWPRRILPEHCAALGKALAQLHLAGADYATPRPNSLSLDGWRALVTATADGADGVKPGLRAALADELAALASLWPGRDGRPGLPQGIIHADLFPDNVFFRDGALSGLIDFYFACSDMLAYDLAICLNAWCFEPDGAFNVTKSRLLLANYAKVRPLTGAEVAALPLLARGSALRFLLTRLYDWVNTPAGALVKRKDPLEYLHKLRFHQQARSLADYGLAPEELT</sequence>
<dbReference type="SUPFAM" id="SSF56112">
    <property type="entry name" value="Protein kinase-like (PK-like)"/>
    <property type="match status" value="1"/>
</dbReference>
<dbReference type="UniPathway" id="UPA00050">
    <property type="reaction ID" value="UER00064"/>
</dbReference>
<evidence type="ECO:0000256" key="7">
    <source>
        <dbReference type="ARBA" id="ARBA00038240"/>
    </source>
</evidence>
<evidence type="ECO:0000313" key="11">
    <source>
        <dbReference type="EMBL" id="ASG21219.1"/>
    </source>
</evidence>
<proteinExistence type="inferred from homology"/>
<dbReference type="HAMAP" id="MF_00301">
    <property type="entry name" value="Homoser_kinase_2"/>
    <property type="match status" value="1"/>
</dbReference>
<keyword evidence="5 8" id="KW-0418">Kinase</keyword>
<dbReference type="PANTHER" id="PTHR21064">
    <property type="entry name" value="AMINOGLYCOSIDE PHOSPHOTRANSFERASE DOMAIN-CONTAINING PROTEIN-RELATED"/>
    <property type="match status" value="1"/>
</dbReference>
<dbReference type="EC" id="2.7.1.39" evidence="8 9"/>
<keyword evidence="1 8" id="KW-0028">Amino-acid biosynthesis</keyword>
<dbReference type="GO" id="GO:0005524">
    <property type="term" value="F:ATP binding"/>
    <property type="evidence" value="ECO:0007669"/>
    <property type="project" value="UniProtKB-KW"/>
</dbReference>
<dbReference type="CDD" id="cd05153">
    <property type="entry name" value="HomoserineK_II"/>
    <property type="match status" value="1"/>
</dbReference>
<dbReference type="GO" id="GO:0009088">
    <property type="term" value="P:threonine biosynthetic process"/>
    <property type="evidence" value="ECO:0007669"/>
    <property type="project" value="UniProtKB-UniRule"/>
</dbReference>
<keyword evidence="6 8" id="KW-0067">ATP-binding</keyword>
<dbReference type="Gene3D" id="3.30.200.20">
    <property type="entry name" value="Phosphorylase Kinase, domain 1"/>
    <property type="match status" value="1"/>
</dbReference>
<name>A0A248JRI3_9PROT</name>